<dbReference type="InterPro" id="IPR003594">
    <property type="entry name" value="HATPase_dom"/>
</dbReference>
<protein>
    <recommendedName>
        <fullName evidence="2">histidine kinase</fullName>
        <ecNumber evidence="2">2.7.13.3</ecNumber>
    </recommendedName>
</protein>
<dbReference type="CDD" id="cd17580">
    <property type="entry name" value="REC_2_DhkD-like"/>
    <property type="match status" value="1"/>
</dbReference>
<dbReference type="Pfam" id="PF00072">
    <property type="entry name" value="Response_reg"/>
    <property type="match status" value="1"/>
</dbReference>
<reference evidence="9 10" key="1">
    <citation type="submission" date="2015-03" db="EMBL/GenBank/DDBJ databases">
        <title>Genome assembly of Sandaracinus amylolyticus DSM 53668.</title>
        <authorList>
            <person name="Sharma G."/>
            <person name="Subramanian S."/>
        </authorList>
    </citation>
    <scope>NUCLEOTIDE SEQUENCE [LARGE SCALE GENOMIC DNA]</scope>
    <source>
        <strain evidence="9 10">DSM 53668</strain>
    </source>
</reference>
<dbReference type="STRING" id="927083.DB32_001159"/>
<dbReference type="InterPro" id="IPR036890">
    <property type="entry name" value="HATPase_C_sf"/>
</dbReference>
<dbReference type="PANTHER" id="PTHR43547">
    <property type="entry name" value="TWO-COMPONENT HISTIDINE KINASE"/>
    <property type="match status" value="1"/>
</dbReference>
<dbReference type="GO" id="GO:0000155">
    <property type="term" value="F:phosphorelay sensor kinase activity"/>
    <property type="evidence" value="ECO:0007669"/>
    <property type="project" value="InterPro"/>
</dbReference>
<comment type="catalytic activity">
    <reaction evidence="1">
        <text>ATP + protein L-histidine = ADP + protein N-phospho-L-histidine.</text>
        <dbReference type="EC" id="2.7.13.3"/>
    </reaction>
</comment>
<dbReference type="CDD" id="cd00082">
    <property type="entry name" value="HisKA"/>
    <property type="match status" value="1"/>
</dbReference>
<dbReference type="Pfam" id="PF00512">
    <property type="entry name" value="HisKA"/>
    <property type="match status" value="1"/>
</dbReference>
<dbReference type="SUPFAM" id="SSF55874">
    <property type="entry name" value="ATPase domain of HSP90 chaperone/DNA topoisomerase II/histidine kinase"/>
    <property type="match status" value="1"/>
</dbReference>
<name>A0A0F6YGS6_9BACT</name>
<dbReference type="InterPro" id="IPR003661">
    <property type="entry name" value="HisK_dim/P_dom"/>
</dbReference>
<keyword evidence="5" id="KW-0418">Kinase</keyword>
<dbReference type="Gene3D" id="3.30.450.20">
    <property type="entry name" value="PAS domain"/>
    <property type="match status" value="1"/>
</dbReference>
<dbReference type="GO" id="GO:0008168">
    <property type="term" value="F:methyltransferase activity"/>
    <property type="evidence" value="ECO:0007669"/>
    <property type="project" value="UniProtKB-KW"/>
</dbReference>
<dbReference type="SUPFAM" id="SSF47384">
    <property type="entry name" value="Homodimeric domain of signal transducing histidine kinase"/>
    <property type="match status" value="1"/>
</dbReference>
<keyword evidence="3 6" id="KW-0597">Phosphoprotein</keyword>
<dbReference type="InterPro" id="IPR005467">
    <property type="entry name" value="His_kinase_dom"/>
</dbReference>
<evidence type="ECO:0000259" key="7">
    <source>
        <dbReference type="PROSITE" id="PS50109"/>
    </source>
</evidence>
<dbReference type="Pfam" id="PF02518">
    <property type="entry name" value="HATPase_c"/>
    <property type="match status" value="1"/>
</dbReference>
<feature type="modified residue" description="4-aspartylphosphate" evidence="6">
    <location>
        <position position="473"/>
    </location>
</feature>
<evidence type="ECO:0000256" key="6">
    <source>
        <dbReference type="PROSITE-ProRule" id="PRU00169"/>
    </source>
</evidence>
<dbReference type="InterPro" id="IPR001789">
    <property type="entry name" value="Sig_transdc_resp-reg_receiver"/>
</dbReference>
<dbReference type="PANTHER" id="PTHR43547:SF2">
    <property type="entry name" value="HYBRID SIGNAL TRANSDUCTION HISTIDINE KINASE C"/>
    <property type="match status" value="1"/>
</dbReference>
<feature type="domain" description="Response regulatory" evidence="8">
    <location>
        <begin position="424"/>
        <end position="540"/>
    </location>
</feature>
<dbReference type="InterPro" id="IPR013656">
    <property type="entry name" value="PAS_4"/>
</dbReference>
<dbReference type="PROSITE" id="PS50110">
    <property type="entry name" value="RESPONSE_REGULATORY"/>
    <property type="match status" value="1"/>
</dbReference>
<feature type="domain" description="Histidine kinase" evidence="7">
    <location>
        <begin position="183"/>
        <end position="399"/>
    </location>
</feature>
<dbReference type="InterPro" id="IPR035965">
    <property type="entry name" value="PAS-like_dom_sf"/>
</dbReference>
<accession>A0A0F6YGS6</accession>
<dbReference type="Gene3D" id="3.40.50.2300">
    <property type="match status" value="1"/>
</dbReference>
<dbReference type="SMART" id="SM00448">
    <property type="entry name" value="REC"/>
    <property type="match status" value="1"/>
</dbReference>
<proteinExistence type="predicted"/>
<dbReference type="AlphaFoldDB" id="A0A0F6YGS6"/>
<evidence type="ECO:0000256" key="3">
    <source>
        <dbReference type="ARBA" id="ARBA00022553"/>
    </source>
</evidence>
<dbReference type="SMART" id="SM00387">
    <property type="entry name" value="HATPase_c"/>
    <property type="match status" value="1"/>
</dbReference>
<evidence type="ECO:0000256" key="5">
    <source>
        <dbReference type="ARBA" id="ARBA00022777"/>
    </source>
</evidence>
<dbReference type="EC" id="2.7.13.3" evidence="2"/>
<evidence type="ECO:0000313" key="9">
    <source>
        <dbReference type="EMBL" id="AKF04010.1"/>
    </source>
</evidence>
<keyword evidence="9" id="KW-0489">Methyltransferase</keyword>
<evidence type="ECO:0000256" key="4">
    <source>
        <dbReference type="ARBA" id="ARBA00022679"/>
    </source>
</evidence>
<dbReference type="InterPro" id="IPR004358">
    <property type="entry name" value="Sig_transdc_His_kin-like_C"/>
</dbReference>
<gene>
    <name evidence="9" type="ORF">DB32_001159</name>
</gene>
<organism evidence="9 10">
    <name type="scientific">Sandaracinus amylolyticus</name>
    <dbReference type="NCBI Taxonomy" id="927083"/>
    <lineage>
        <taxon>Bacteria</taxon>
        <taxon>Pseudomonadati</taxon>
        <taxon>Myxococcota</taxon>
        <taxon>Polyangia</taxon>
        <taxon>Polyangiales</taxon>
        <taxon>Sandaracinaceae</taxon>
        <taxon>Sandaracinus</taxon>
    </lineage>
</organism>
<keyword evidence="4 9" id="KW-0808">Transferase</keyword>
<dbReference type="InterPro" id="IPR036097">
    <property type="entry name" value="HisK_dim/P_sf"/>
</dbReference>
<dbReference type="EMBL" id="CP011125">
    <property type="protein sequence ID" value="AKF04010.1"/>
    <property type="molecule type" value="Genomic_DNA"/>
</dbReference>
<dbReference type="Proteomes" id="UP000034883">
    <property type="component" value="Chromosome"/>
</dbReference>
<dbReference type="SUPFAM" id="SSF52172">
    <property type="entry name" value="CheY-like"/>
    <property type="match status" value="1"/>
</dbReference>
<evidence type="ECO:0000313" key="10">
    <source>
        <dbReference type="Proteomes" id="UP000034883"/>
    </source>
</evidence>
<dbReference type="GO" id="GO:0032259">
    <property type="term" value="P:methylation"/>
    <property type="evidence" value="ECO:0007669"/>
    <property type="project" value="UniProtKB-KW"/>
</dbReference>
<dbReference type="RefSeq" id="WP_053231409.1">
    <property type="nucleotide sequence ID" value="NZ_CP011125.1"/>
</dbReference>
<dbReference type="PROSITE" id="PS50109">
    <property type="entry name" value="HIS_KIN"/>
    <property type="match status" value="1"/>
</dbReference>
<dbReference type="Gene3D" id="1.10.287.130">
    <property type="match status" value="1"/>
</dbReference>
<dbReference type="KEGG" id="samy:DB32_001159"/>
<dbReference type="FunFam" id="3.30.565.10:FF:000006">
    <property type="entry name" value="Sensor histidine kinase WalK"/>
    <property type="match status" value="1"/>
</dbReference>
<dbReference type="PRINTS" id="PR00344">
    <property type="entry name" value="BCTRLSENSOR"/>
</dbReference>
<evidence type="ECO:0000256" key="1">
    <source>
        <dbReference type="ARBA" id="ARBA00000085"/>
    </source>
</evidence>
<keyword evidence="10" id="KW-1185">Reference proteome</keyword>
<dbReference type="CDD" id="cd00075">
    <property type="entry name" value="HATPase"/>
    <property type="match status" value="1"/>
</dbReference>
<sequence length="548" mass="59729">MDAAGLATPERGVARLPRFAPAATRSDPLRSEIRTAYSDGADWRTRLEGLLAATPNLICAVRGDANEIVLASEAVQRLAGDRVLVGRALVDALPEVATDEVIAAIDDLRRTGRELHRSEVSVWMRDETGAMTQRYFDLVGRPIRARDGGVDLVAMFAQDVTELVIARKTAESASRAKDEFLAMLGHELRNPLAPIRTALELLARRDGGTARLELEVIGRQVEHLVGLVDDLLDISRIDRGKIELRRETVDLAEVIEAAVEMAGPLIAKREQELRVDAPARELWVDGDRARLVQIFANLITNASKYGEPRGCVEIEAKYEQRRIAVRVRDDGAGIPSELLPRIFDLFEQGRRTLDRSMGGLGLGLAIVRSLVRLHGGDVSAASEGVGRGSEFTVRLPAADEPTERTAAPVMRRVEAPTTGAARLRVLVVDDNEDAADLIAVALATEGYETATAHDGASALETAGWFSPHVAVLDLGLPVMDGCELARRLRELPEHALVRLVAVTGFGHDSDRQRAREAGFDAHLLKPIELDDLCDAIEGRSAFDNRITR</sequence>
<dbReference type="Gene3D" id="3.30.565.10">
    <property type="entry name" value="Histidine kinase-like ATPase, C-terminal domain"/>
    <property type="match status" value="1"/>
</dbReference>
<dbReference type="InterPro" id="IPR011006">
    <property type="entry name" value="CheY-like_superfamily"/>
</dbReference>
<dbReference type="SUPFAM" id="SSF55785">
    <property type="entry name" value="PYP-like sensor domain (PAS domain)"/>
    <property type="match status" value="1"/>
</dbReference>
<dbReference type="Pfam" id="PF08448">
    <property type="entry name" value="PAS_4"/>
    <property type="match status" value="1"/>
</dbReference>
<evidence type="ECO:0000256" key="2">
    <source>
        <dbReference type="ARBA" id="ARBA00012438"/>
    </source>
</evidence>
<evidence type="ECO:0000259" key="8">
    <source>
        <dbReference type="PROSITE" id="PS50110"/>
    </source>
</evidence>
<dbReference type="SMART" id="SM00388">
    <property type="entry name" value="HisKA"/>
    <property type="match status" value="1"/>
</dbReference>